<dbReference type="InterPro" id="IPR013216">
    <property type="entry name" value="Methyltransf_11"/>
</dbReference>
<accession>A0A5D3WKN1</accession>
<evidence type="ECO:0000256" key="8">
    <source>
        <dbReference type="HAMAP-Rule" id="MF_00835"/>
    </source>
</evidence>
<dbReference type="Pfam" id="PF08241">
    <property type="entry name" value="Methyltransf_11"/>
    <property type="match status" value="1"/>
</dbReference>
<dbReference type="HAMAP" id="MF_00835">
    <property type="entry name" value="BioC"/>
    <property type="match status" value="1"/>
</dbReference>
<reference evidence="10 11" key="1">
    <citation type="submission" date="2019-07" db="EMBL/GenBank/DDBJ databases">
        <title>Genomic Encyclopedia of Type Strains, Phase IV (KMG-IV): sequencing the most valuable type-strain genomes for metagenomic binning, comparative biology and taxonomic classification.</title>
        <authorList>
            <person name="Goeker M."/>
        </authorList>
    </citation>
    <scope>NUCLEOTIDE SEQUENCE [LARGE SCALE GENOMIC DNA]</scope>
    <source>
        <strain evidence="10 11">SS015</strain>
    </source>
</reference>
<evidence type="ECO:0000313" key="11">
    <source>
        <dbReference type="Proteomes" id="UP000324159"/>
    </source>
</evidence>
<evidence type="ECO:0000256" key="3">
    <source>
        <dbReference type="ARBA" id="ARBA00012327"/>
    </source>
</evidence>
<dbReference type="PANTHER" id="PTHR13090">
    <property type="entry name" value="ARGININE-HYDROXYLASE NDUFAF5, MITOCHONDRIAL"/>
    <property type="match status" value="1"/>
</dbReference>
<evidence type="ECO:0000259" key="9">
    <source>
        <dbReference type="Pfam" id="PF08241"/>
    </source>
</evidence>
<dbReference type="GO" id="GO:0032259">
    <property type="term" value="P:methylation"/>
    <property type="evidence" value="ECO:0007669"/>
    <property type="project" value="UniProtKB-KW"/>
</dbReference>
<comment type="function">
    <text evidence="8">Converts the free carboxyl group of a malonyl-thioester to its methyl ester by transfer of a methyl group from S-adenosyl-L-methionine (SAM). It allows to synthesize pimeloyl-ACP via the fatty acid synthetic pathway.</text>
</comment>
<keyword evidence="11" id="KW-1185">Reference proteome</keyword>
<dbReference type="PANTHER" id="PTHR13090:SF1">
    <property type="entry name" value="ARGININE-HYDROXYLASE NDUFAF5, MITOCHONDRIAL"/>
    <property type="match status" value="1"/>
</dbReference>
<dbReference type="AlphaFoldDB" id="A0A5D3WKN1"/>
<dbReference type="UniPathway" id="UPA00078"/>
<evidence type="ECO:0000256" key="6">
    <source>
        <dbReference type="ARBA" id="ARBA00022691"/>
    </source>
</evidence>
<sequence length="269" mass="29714">MSSPVLNRQLVRRHFSSHAADYDRYARVQKRVVARLGELFAWPATCGRPVLDVGTGTGYLARRILERRPETPLVLSDLAHGMTCCARHNLGGLSAVDADAVALPFADAVFAGVVSSSVYQWVVPLEAAFAEVERVLEVNGWFVFALFGEGSLCELRQAHEQASRACGRHRSHFQTFPSAGRVEQALARAGLRLEQLQSEREVEYHPDVPSLLRSLKRIGAGNASASRPPGLASRRVMSAMIALYERRWRCEKGIPASYEVIYGIARKQG</sequence>
<dbReference type="Gene3D" id="3.40.50.150">
    <property type="entry name" value="Vaccinia Virus protein VP39"/>
    <property type="match status" value="1"/>
</dbReference>
<dbReference type="OrthoDB" id="9786194at2"/>
<dbReference type="GO" id="GO:0102130">
    <property type="term" value="F:malonyl-CoA methyltransferase activity"/>
    <property type="evidence" value="ECO:0007669"/>
    <property type="project" value="UniProtKB-EC"/>
</dbReference>
<feature type="domain" description="Methyltransferase type 11" evidence="9">
    <location>
        <begin position="51"/>
        <end position="144"/>
    </location>
</feature>
<evidence type="ECO:0000256" key="1">
    <source>
        <dbReference type="ARBA" id="ARBA00000852"/>
    </source>
</evidence>
<organism evidence="10 11">
    <name type="scientific">Geothermobacter ehrlichii</name>
    <dbReference type="NCBI Taxonomy" id="213224"/>
    <lineage>
        <taxon>Bacteria</taxon>
        <taxon>Pseudomonadati</taxon>
        <taxon>Thermodesulfobacteriota</taxon>
        <taxon>Desulfuromonadia</taxon>
        <taxon>Desulfuromonadales</taxon>
        <taxon>Geothermobacteraceae</taxon>
        <taxon>Geothermobacter</taxon>
    </lineage>
</organism>
<dbReference type="Proteomes" id="UP000324159">
    <property type="component" value="Unassembled WGS sequence"/>
</dbReference>
<dbReference type="InterPro" id="IPR029063">
    <property type="entry name" value="SAM-dependent_MTases_sf"/>
</dbReference>
<dbReference type="GO" id="GO:0009102">
    <property type="term" value="P:biotin biosynthetic process"/>
    <property type="evidence" value="ECO:0007669"/>
    <property type="project" value="UniProtKB-UniRule"/>
</dbReference>
<dbReference type="SUPFAM" id="SSF53335">
    <property type="entry name" value="S-adenosyl-L-methionine-dependent methyltransferases"/>
    <property type="match status" value="1"/>
</dbReference>
<dbReference type="RefSeq" id="WP_148895698.1">
    <property type="nucleotide sequence ID" value="NZ_VNIB01000005.1"/>
</dbReference>
<keyword evidence="5 8" id="KW-0808">Transferase</keyword>
<keyword evidence="4 8" id="KW-0489">Methyltransferase</keyword>
<name>A0A5D3WKN1_9BACT</name>
<comment type="similarity">
    <text evidence="8">Belongs to the methyltransferase superfamily.</text>
</comment>
<comment type="catalytic activity">
    <reaction evidence="1 8">
        <text>malonyl-[ACP] + S-adenosyl-L-methionine = malonyl-[ACP] methyl ester + S-adenosyl-L-homocysteine</text>
        <dbReference type="Rhea" id="RHEA:17105"/>
        <dbReference type="Rhea" id="RHEA-COMP:9623"/>
        <dbReference type="Rhea" id="RHEA-COMP:9954"/>
        <dbReference type="ChEBI" id="CHEBI:57856"/>
        <dbReference type="ChEBI" id="CHEBI:59789"/>
        <dbReference type="ChEBI" id="CHEBI:78449"/>
        <dbReference type="ChEBI" id="CHEBI:78845"/>
        <dbReference type="EC" id="2.1.1.197"/>
    </reaction>
</comment>
<evidence type="ECO:0000256" key="4">
    <source>
        <dbReference type="ARBA" id="ARBA00022603"/>
    </source>
</evidence>
<proteinExistence type="inferred from homology"/>
<evidence type="ECO:0000313" key="10">
    <source>
        <dbReference type="EMBL" id="TYO98761.1"/>
    </source>
</evidence>
<dbReference type="GO" id="GO:0008757">
    <property type="term" value="F:S-adenosylmethionine-dependent methyltransferase activity"/>
    <property type="evidence" value="ECO:0007669"/>
    <property type="project" value="InterPro"/>
</dbReference>
<gene>
    <name evidence="8" type="primary">bioC</name>
    <name evidence="10" type="ORF">EDC39_105130</name>
</gene>
<dbReference type="EC" id="2.1.1.197" evidence="3 8"/>
<dbReference type="EMBL" id="VNIB01000005">
    <property type="protein sequence ID" value="TYO98761.1"/>
    <property type="molecule type" value="Genomic_DNA"/>
</dbReference>
<evidence type="ECO:0000256" key="5">
    <source>
        <dbReference type="ARBA" id="ARBA00022679"/>
    </source>
</evidence>
<comment type="caution">
    <text evidence="10">The sequence shown here is derived from an EMBL/GenBank/DDBJ whole genome shotgun (WGS) entry which is preliminary data.</text>
</comment>
<dbReference type="GO" id="GO:0010340">
    <property type="term" value="F:carboxyl-O-methyltransferase activity"/>
    <property type="evidence" value="ECO:0007669"/>
    <property type="project" value="UniProtKB-UniRule"/>
</dbReference>
<dbReference type="InterPro" id="IPR011814">
    <property type="entry name" value="BioC"/>
</dbReference>
<dbReference type="CDD" id="cd02440">
    <property type="entry name" value="AdoMet_MTases"/>
    <property type="match status" value="1"/>
</dbReference>
<keyword evidence="6 8" id="KW-0949">S-adenosyl-L-methionine</keyword>
<keyword evidence="7 8" id="KW-0093">Biotin biosynthesis</keyword>
<dbReference type="InterPro" id="IPR050602">
    <property type="entry name" value="Malonyl-ACP_OMT"/>
</dbReference>
<protein>
    <recommendedName>
        <fullName evidence="3 8">Malonyl-[acyl-carrier protein] O-methyltransferase</fullName>
        <shortName evidence="8">Malonyl-ACP O-methyltransferase</shortName>
        <ecNumber evidence="3 8">2.1.1.197</ecNumber>
    </recommendedName>
    <alternativeName>
        <fullName evidence="8">Biotin synthesis protein BioC</fullName>
    </alternativeName>
</protein>
<comment type="pathway">
    <text evidence="2 8">Cofactor biosynthesis; biotin biosynthesis.</text>
</comment>
<evidence type="ECO:0000256" key="2">
    <source>
        <dbReference type="ARBA" id="ARBA00004746"/>
    </source>
</evidence>
<evidence type="ECO:0000256" key="7">
    <source>
        <dbReference type="ARBA" id="ARBA00022756"/>
    </source>
</evidence>